<dbReference type="GO" id="GO:0003955">
    <property type="term" value="F:NAD(P)H dehydrogenase (quinone) activity"/>
    <property type="evidence" value="ECO:0007669"/>
    <property type="project" value="UniProtKB-EC"/>
</dbReference>
<evidence type="ECO:0000256" key="10">
    <source>
        <dbReference type="ARBA" id="ARBA00047678"/>
    </source>
</evidence>
<dbReference type="EC" id="1.6.5.2" evidence="4"/>
<keyword evidence="9" id="KW-0520">NAD</keyword>
<keyword evidence="6" id="KW-0288">FMN</keyword>
<dbReference type="OMA" id="LECWLAP"/>
<comment type="catalytic activity">
    <reaction evidence="10">
        <text>a quinone + NADH + H(+) = a quinol + NAD(+)</text>
        <dbReference type="Rhea" id="RHEA:46160"/>
        <dbReference type="ChEBI" id="CHEBI:15378"/>
        <dbReference type="ChEBI" id="CHEBI:24646"/>
        <dbReference type="ChEBI" id="CHEBI:57540"/>
        <dbReference type="ChEBI" id="CHEBI:57945"/>
        <dbReference type="ChEBI" id="CHEBI:132124"/>
        <dbReference type="EC" id="1.6.5.2"/>
    </reaction>
</comment>
<organism evidence="14 15">
    <name type="scientific">Ceratopteris richardii</name>
    <name type="common">Triangle waterfern</name>
    <dbReference type="NCBI Taxonomy" id="49495"/>
    <lineage>
        <taxon>Eukaryota</taxon>
        <taxon>Viridiplantae</taxon>
        <taxon>Streptophyta</taxon>
        <taxon>Embryophyta</taxon>
        <taxon>Tracheophyta</taxon>
        <taxon>Polypodiopsida</taxon>
        <taxon>Polypodiidae</taxon>
        <taxon>Polypodiales</taxon>
        <taxon>Pteridineae</taxon>
        <taxon>Pteridaceae</taxon>
        <taxon>Parkerioideae</taxon>
        <taxon>Ceratopteris</taxon>
    </lineage>
</organism>
<dbReference type="EMBL" id="CM035438">
    <property type="protein sequence ID" value="KAH7285405.1"/>
    <property type="molecule type" value="Genomic_DNA"/>
</dbReference>
<keyword evidence="8" id="KW-0560">Oxidoreductase</keyword>
<evidence type="ECO:0000256" key="11">
    <source>
        <dbReference type="ARBA" id="ARBA00048983"/>
    </source>
</evidence>
<accession>A0A8T2QNL8</accession>
<comment type="subunit">
    <text evidence="3">Homotetramer.</text>
</comment>
<evidence type="ECO:0000313" key="15">
    <source>
        <dbReference type="Proteomes" id="UP000825935"/>
    </source>
</evidence>
<evidence type="ECO:0000256" key="6">
    <source>
        <dbReference type="ARBA" id="ARBA00022643"/>
    </source>
</evidence>
<dbReference type="AlphaFoldDB" id="A0A8T2QNL8"/>
<evidence type="ECO:0000256" key="4">
    <source>
        <dbReference type="ARBA" id="ARBA00012648"/>
    </source>
</evidence>
<evidence type="ECO:0000256" key="8">
    <source>
        <dbReference type="ARBA" id="ARBA00023002"/>
    </source>
</evidence>
<dbReference type="FunFam" id="3.40.50.360:FF:000031">
    <property type="entry name" value="NADPH:quinone oxidoreductase"/>
    <property type="match status" value="1"/>
</dbReference>
<name>A0A8T2QNL8_CERRI</name>
<evidence type="ECO:0000256" key="12">
    <source>
        <dbReference type="ARBA" id="ARBA00057099"/>
    </source>
</evidence>
<comment type="catalytic activity">
    <reaction evidence="11">
        <text>a quinone + NADPH + H(+) = a quinol + NADP(+)</text>
        <dbReference type="Rhea" id="RHEA:46164"/>
        <dbReference type="ChEBI" id="CHEBI:15378"/>
        <dbReference type="ChEBI" id="CHEBI:24646"/>
        <dbReference type="ChEBI" id="CHEBI:57783"/>
        <dbReference type="ChEBI" id="CHEBI:58349"/>
        <dbReference type="ChEBI" id="CHEBI:132124"/>
        <dbReference type="EC" id="1.6.5.2"/>
    </reaction>
</comment>
<dbReference type="PANTHER" id="PTHR30543">
    <property type="entry name" value="CHROMATE REDUCTASE"/>
    <property type="match status" value="1"/>
</dbReference>
<keyword evidence="15" id="KW-1185">Reference proteome</keyword>
<dbReference type="GO" id="GO:0005829">
    <property type="term" value="C:cytosol"/>
    <property type="evidence" value="ECO:0007669"/>
    <property type="project" value="TreeGrafter"/>
</dbReference>
<proteinExistence type="inferred from homology"/>
<evidence type="ECO:0000256" key="7">
    <source>
        <dbReference type="ARBA" id="ARBA00022857"/>
    </source>
</evidence>
<comment type="caution">
    <text evidence="14">The sequence shown here is derived from an EMBL/GenBank/DDBJ whole genome shotgun (WGS) entry which is preliminary data.</text>
</comment>
<evidence type="ECO:0000256" key="1">
    <source>
        <dbReference type="ARBA" id="ARBA00001917"/>
    </source>
</evidence>
<feature type="domain" description="NADPH-dependent FMN reductase-like" evidence="13">
    <location>
        <begin position="51"/>
        <end position="194"/>
    </location>
</feature>
<evidence type="ECO:0000256" key="2">
    <source>
        <dbReference type="ARBA" id="ARBA00005990"/>
    </source>
</evidence>
<dbReference type="InterPro" id="IPR005025">
    <property type="entry name" value="FMN_Rdtase-like_dom"/>
</dbReference>
<evidence type="ECO:0000256" key="5">
    <source>
        <dbReference type="ARBA" id="ARBA00022630"/>
    </source>
</evidence>
<dbReference type="PANTHER" id="PTHR30543:SF21">
    <property type="entry name" value="NAD(P)H-DEPENDENT FMN REDUCTASE LOT6"/>
    <property type="match status" value="1"/>
</dbReference>
<comment type="similarity">
    <text evidence="2">Belongs to the SsuE family.</text>
</comment>
<comment type="cofactor">
    <cofactor evidence="1">
        <name>FMN</name>
        <dbReference type="ChEBI" id="CHEBI:58210"/>
    </cofactor>
</comment>
<dbReference type="GO" id="GO:0010181">
    <property type="term" value="F:FMN binding"/>
    <property type="evidence" value="ECO:0007669"/>
    <property type="project" value="TreeGrafter"/>
</dbReference>
<dbReference type="InterPro" id="IPR029039">
    <property type="entry name" value="Flavoprotein-like_sf"/>
</dbReference>
<sequence length="232" mass="25498">MKSKVSCYYGPSPGHSSMATLRAGSVFLPRGAMAASRSIRCFSSESPSVIRVAAIAGSLRKASFNQGLVRAAIEVSKDIPGLEVEHVKIDRLPFVNTDLEADGRFPDAVEEFRAQILKADSILFASPEYNYSMSGVLKNAIDWASRSPNCWADKPAAIMSAGGMFGGGRSQYHLRQTGVFLDLHFINKPELFVKAFESPAKFDADGNLIHEDTRERVKSLLLALQTWTRRIQ</sequence>
<evidence type="ECO:0000256" key="9">
    <source>
        <dbReference type="ARBA" id="ARBA00023027"/>
    </source>
</evidence>
<keyword evidence="5" id="KW-0285">Flavoprotein</keyword>
<dbReference type="EMBL" id="CM035438">
    <property type="protein sequence ID" value="KAH7285406.1"/>
    <property type="molecule type" value="Genomic_DNA"/>
</dbReference>
<dbReference type="OrthoDB" id="68575at2759"/>
<dbReference type="SUPFAM" id="SSF52218">
    <property type="entry name" value="Flavoproteins"/>
    <property type="match status" value="1"/>
</dbReference>
<keyword evidence="7" id="KW-0521">NADP</keyword>
<reference evidence="14" key="1">
    <citation type="submission" date="2021-08" db="EMBL/GenBank/DDBJ databases">
        <title>WGS assembly of Ceratopteris richardii.</title>
        <authorList>
            <person name="Marchant D.B."/>
            <person name="Chen G."/>
            <person name="Jenkins J."/>
            <person name="Shu S."/>
            <person name="Leebens-Mack J."/>
            <person name="Grimwood J."/>
            <person name="Schmutz J."/>
            <person name="Soltis P."/>
            <person name="Soltis D."/>
            <person name="Chen Z.-H."/>
        </authorList>
    </citation>
    <scope>NUCLEOTIDE SEQUENCE</scope>
    <source>
        <strain evidence="14">Whitten #5841</strain>
        <tissue evidence="14">Leaf</tissue>
    </source>
</reference>
<evidence type="ECO:0000256" key="3">
    <source>
        <dbReference type="ARBA" id="ARBA00011881"/>
    </source>
</evidence>
<dbReference type="InterPro" id="IPR050712">
    <property type="entry name" value="NAD(P)H-dep_reductase"/>
</dbReference>
<evidence type="ECO:0000313" key="14">
    <source>
        <dbReference type="EMBL" id="KAH7285406.1"/>
    </source>
</evidence>
<dbReference type="Gene3D" id="3.40.50.360">
    <property type="match status" value="1"/>
</dbReference>
<protein>
    <recommendedName>
        <fullName evidence="4">NAD(P)H dehydrogenase (quinone)</fullName>
        <ecNumber evidence="4">1.6.5.2</ecNumber>
    </recommendedName>
</protein>
<gene>
    <name evidence="14" type="ORF">KP509_33G026700</name>
</gene>
<comment type="function">
    <text evidence="12">The enzyme apparently serves as a quinone reductase in connection with conjugation reactions of hydroquinones involved in detoxification pathways.</text>
</comment>
<dbReference type="Proteomes" id="UP000825935">
    <property type="component" value="Chromosome 33"/>
</dbReference>
<evidence type="ECO:0000259" key="13">
    <source>
        <dbReference type="Pfam" id="PF03358"/>
    </source>
</evidence>
<dbReference type="Pfam" id="PF03358">
    <property type="entry name" value="FMN_red"/>
    <property type="match status" value="1"/>
</dbReference>